<organism evidence="5 6">
    <name type="scientific">Leptospira johnsonii</name>
    <dbReference type="NCBI Taxonomy" id="1917820"/>
    <lineage>
        <taxon>Bacteria</taxon>
        <taxon>Pseudomonadati</taxon>
        <taxon>Spirochaetota</taxon>
        <taxon>Spirochaetia</taxon>
        <taxon>Leptospirales</taxon>
        <taxon>Leptospiraceae</taxon>
        <taxon>Leptospira</taxon>
    </lineage>
</organism>
<dbReference type="OrthoDB" id="9778008at2"/>
<evidence type="ECO:0000256" key="3">
    <source>
        <dbReference type="ARBA" id="ARBA00023163"/>
    </source>
</evidence>
<proteinExistence type="predicted"/>
<dbReference type="SMART" id="SM00342">
    <property type="entry name" value="HTH_ARAC"/>
    <property type="match status" value="1"/>
</dbReference>
<dbReference type="SUPFAM" id="SSF46689">
    <property type="entry name" value="Homeodomain-like"/>
    <property type="match status" value="1"/>
</dbReference>
<dbReference type="PANTHER" id="PTHR43280:SF2">
    <property type="entry name" value="HTH-TYPE TRANSCRIPTIONAL REGULATOR EXSA"/>
    <property type="match status" value="1"/>
</dbReference>
<keyword evidence="1" id="KW-0805">Transcription regulation</keyword>
<keyword evidence="2 5" id="KW-0238">DNA-binding</keyword>
<accession>A0A2P2D0B6</accession>
<dbReference type="EMBL" id="BFAY01000007">
    <property type="protein sequence ID" value="GBF38092.1"/>
    <property type="molecule type" value="Genomic_DNA"/>
</dbReference>
<feature type="domain" description="HTH araC/xylS-type" evidence="4">
    <location>
        <begin position="155"/>
        <end position="243"/>
    </location>
</feature>
<sequence length="255" mass="29215">MKSNLYIWPDKVLYSGKHFETESHKHFLAQSIVGVHGPIHVELENSKVSSDFVFIPGNTTHRIIEGPKNNGDNLILLYTDPHSKISAALEAEYNQPENRTNRNIIEKLKEYGGREFDPLSLDNFLSGFHRSKIKFEIPKIDPRIILTLELLKNWDFEKTPDLKTFAEKTKLSPGRFTHLFSESLGIPFKRFVLWTKLTKAVLALKAGKNLTEVCHESGFSDSAHFSRTFMDMFGVNPSKFLTDSRSVQLYIFDPV</sequence>
<gene>
    <name evidence="5" type="ORF">LPTSP1_10820</name>
</gene>
<evidence type="ECO:0000313" key="6">
    <source>
        <dbReference type="Proteomes" id="UP000245076"/>
    </source>
</evidence>
<comment type="caution">
    <text evidence="5">The sequence shown here is derived from an EMBL/GenBank/DDBJ whole genome shotgun (WGS) entry which is preliminary data.</text>
</comment>
<evidence type="ECO:0000259" key="4">
    <source>
        <dbReference type="PROSITE" id="PS01124"/>
    </source>
</evidence>
<reference evidence="5 6" key="1">
    <citation type="submission" date="2018-02" db="EMBL/GenBank/DDBJ databases">
        <title>Novel Leptospira species isolated from soil and water in Japan.</title>
        <authorList>
            <person name="Nakao R."/>
            <person name="Masuzawa T."/>
        </authorList>
    </citation>
    <scope>NUCLEOTIDE SEQUENCE [LARGE SCALE GENOMIC DNA]</scope>
    <source>
        <strain evidence="5 6">E8</strain>
    </source>
</reference>
<dbReference type="GO" id="GO:0043565">
    <property type="term" value="F:sequence-specific DNA binding"/>
    <property type="evidence" value="ECO:0007669"/>
    <property type="project" value="InterPro"/>
</dbReference>
<dbReference type="InterPro" id="IPR009057">
    <property type="entry name" value="Homeodomain-like_sf"/>
</dbReference>
<name>A0A2P2D0B6_9LEPT</name>
<dbReference type="PROSITE" id="PS01124">
    <property type="entry name" value="HTH_ARAC_FAMILY_2"/>
    <property type="match status" value="1"/>
</dbReference>
<dbReference type="AlphaFoldDB" id="A0A2P2D0B6"/>
<keyword evidence="6" id="KW-1185">Reference proteome</keyword>
<dbReference type="InterPro" id="IPR020449">
    <property type="entry name" value="Tscrpt_reg_AraC-type_HTH"/>
</dbReference>
<dbReference type="PRINTS" id="PR00032">
    <property type="entry name" value="HTHARAC"/>
</dbReference>
<dbReference type="Proteomes" id="UP000245076">
    <property type="component" value="Unassembled WGS sequence"/>
</dbReference>
<protein>
    <submittedName>
        <fullName evidence="5">DNA-binding helix-turn-helix protein</fullName>
    </submittedName>
</protein>
<evidence type="ECO:0000313" key="5">
    <source>
        <dbReference type="EMBL" id="GBF38092.1"/>
    </source>
</evidence>
<evidence type="ECO:0000256" key="1">
    <source>
        <dbReference type="ARBA" id="ARBA00023015"/>
    </source>
</evidence>
<dbReference type="Gene3D" id="1.10.10.60">
    <property type="entry name" value="Homeodomain-like"/>
    <property type="match status" value="1"/>
</dbReference>
<dbReference type="InterPro" id="IPR018060">
    <property type="entry name" value="HTH_AraC"/>
</dbReference>
<keyword evidence="3" id="KW-0804">Transcription</keyword>
<evidence type="ECO:0000256" key="2">
    <source>
        <dbReference type="ARBA" id="ARBA00023125"/>
    </source>
</evidence>
<dbReference type="PANTHER" id="PTHR43280">
    <property type="entry name" value="ARAC-FAMILY TRANSCRIPTIONAL REGULATOR"/>
    <property type="match status" value="1"/>
</dbReference>
<dbReference type="Pfam" id="PF12833">
    <property type="entry name" value="HTH_18"/>
    <property type="match status" value="1"/>
</dbReference>
<dbReference type="RefSeq" id="WP_108927835.1">
    <property type="nucleotide sequence ID" value="NZ_BFAY01000007.1"/>
</dbReference>
<dbReference type="GO" id="GO:0003700">
    <property type="term" value="F:DNA-binding transcription factor activity"/>
    <property type="evidence" value="ECO:0007669"/>
    <property type="project" value="InterPro"/>
</dbReference>